<dbReference type="Pfam" id="PF20553">
    <property type="entry name" value="Methyltransf_35"/>
    <property type="match status" value="1"/>
</dbReference>
<comment type="caution">
    <text evidence="1">The sequence shown here is derived from an EMBL/GenBank/DDBJ whole genome shotgun (WGS) entry which is preliminary data.</text>
</comment>
<organism evidence="1">
    <name type="scientific">marine sediment metagenome</name>
    <dbReference type="NCBI Taxonomy" id="412755"/>
    <lineage>
        <taxon>unclassified sequences</taxon>
        <taxon>metagenomes</taxon>
        <taxon>ecological metagenomes</taxon>
    </lineage>
</organism>
<gene>
    <name evidence="1" type="ORF">LCGC14_0521680</name>
</gene>
<dbReference type="InterPro" id="IPR046788">
    <property type="entry name" value="Methyltransf_35"/>
</dbReference>
<evidence type="ECO:0000313" key="1">
    <source>
        <dbReference type="EMBL" id="KKN61464.1"/>
    </source>
</evidence>
<sequence length="331" mass="38309">MASGDVINYSIRPAKFVERRIIRDMLIKINRFSALEKYKYIGFGSKYFADFSLFHKTLHINEMVSIEGDVENEEKYNFNKPFECIDVVMGLSNDALPKISYDKQFIAWLDYDYGIDTTMLNDIGIIVENIVSGSVFITSYNAIAHKVGRLKQEFNQDNSSHKELLTKKLTNLVGEEYIPGNIPTNGLSKSLTFSNIVRDIFNLKINNAISDKNSALNNEDKWCYKQIMYFHYKDGADMATIGWVFYQKKDEEKIENCEFDTNEFFRGSDSPYSISIPNLTVKEINRLQNVMPIGDDIDREQLPESLYSEEDIRSYSAIYKYYPSFMNVDIA</sequence>
<dbReference type="EMBL" id="LAZR01000657">
    <property type="protein sequence ID" value="KKN61464.1"/>
    <property type="molecule type" value="Genomic_DNA"/>
</dbReference>
<reference evidence="1" key="1">
    <citation type="journal article" date="2015" name="Nature">
        <title>Complex archaea that bridge the gap between prokaryotes and eukaryotes.</title>
        <authorList>
            <person name="Spang A."/>
            <person name="Saw J.H."/>
            <person name="Jorgensen S.L."/>
            <person name="Zaremba-Niedzwiedzka K."/>
            <person name="Martijn J."/>
            <person name="Lind A.E."/>
            <person name="van Eijk R."/>
            <person name="Schleper C."/>
            <person name="Guy L."/>
            <person name="Ettema T.J."/>
        </authorList>
    </citation>
    <scope>NUCLEOTIDE SEQUENCE</scope>
</reference>
<protein>
    <submittedName>
        <fullName evidence="1">Uncharacterized protein</fullName>
    </submittedName>
</protein>
<dbReference type="AlphaFoldDB" id="A0A0F9S342"/>
<proteinExistence type="predicted"/>
<accession>A0A0F9S342</accession>
<name>A0A0F9S342_9ZZZZ</name>